<dbReference type="InterPro" id="IPR037066">
    <property type="entry name" value="Plug_dom_sf"/>
</dbReference>
<keyword evidence="4 14" id="KW-1134">Transmembrane beta strand</keyword>
<keyword evidence="11 14" id="KW-0472">Membrane</keyword>
<evidence type="ECO:0000256" key="2">
    <source>
        <dbReference type="ARBA" id="ARBA00009810"/>
    </source>
</evidence>
<dbReference type="InterPro" id="IPR010105">
    <property type="entry name" value="TonB_sidphr_rcpt"/>
</dbReference>
<dbReference type="Gene3D" id="2.170.130.10">
    <property type="entry name" value="TonB-dependent receptor, plug domain"/>
    <property type="match status" value="1"/>
</dbReference>
<evidence type="ECO:0000256" key="14">
    <source>
        <dbReference type="PROSITE-ProRule" id="PRU01360"/>
    </source>
</evidence>
<dbReference type="CDD" id="cd01347">
    <property type="entry name" value="ligand_gated_channel"/>
    <property type="match status" value="1"/>
</dbReference>
<dbReference type="Pfam" id="PF00593">
    <property type="entry name" value="TonB_dep_Rec_b-barrel"/>
    <property type="match status" value="1"/>
</dbReference>
<evidence type="ECO:0000256" key="11">
    <source>
        <dbReference type="ARBA" id="ARBA00023136"/>
    </source>
</evidence>
<proteinExistence type="inferred from homology"/>
<evidence type="ECO:0000256" key="1">
    <source>
        <dbReference type="ARBA" id="ARBA00004571"/>
    </source>
</evidence>
<evidence type="ECO:0000256" key="3">
    <source>
        <dbReference type="ARBA" id="ARBA00022448"/>
    </source>
</evidence>
<evidence type="ECO:0000313" key="20">
    <source>
        <dbReference type="Proteomes" id="UP001326110"/>
    </source>
</evidence>
<keyword evidence="7 16" id="KW-0732">Signal</keyword>
<keyword evidence="5" id="KW-0410">Iron transport</keyword>
<dbReference type="Gene3D" id="2.40.170.20">
    <property type="entry name" value="TonB-dependent receptor, beta-barrel domain"/>
    <property type="match status" value="1"/>
</dbReference>
<comment type="similarity">
    <text evidence="2 14 15">Belongs to the TonB-dependent receptor family.</text>
</comment>
<keyword evidence="12 19" id="KW-0675">Receptor</keyword>
<reference evidence="19 20" key="1">
    <citation type="submission" date="2023-11" db="EMBL/GenBank/DDBJ databases">
        <title>MicrobeMod: A computational toolkit for identifying prokaryotic methylation and restriction-modification with nanopore sequencing.</title>
        <authorList>
            <person name="Crits-Christoph A."/>
            <person name="Kang S.C."/>
            <person name="Lee H."/>
            <person name="Ostrov N."/>
        </authorList>
    </citation>
    <scope>NUCLEOTIDE SEQUENCE [LARGE SCALE GENOMIC DNA]</scope>
    <source>
        <strain evidence="19 20">ATCC 25935</strain>
    </source>
</reference>
<evidence type="ECO:0000256" key="6">
    <source>
        <dbReference type="ARBA" id="ARBA00022692"/>
    </source>
</evidence>
<evidence type="ECO:0000256" key="5">
    <source>
        <dbReference type="ARBA" id="ARBA00022496"/>
    </source>
</evidence>
<dbReference type="NCBIfam" id="TIGR01783">
    <property type="entry name" value="TonB-siderophor"/>
    <property type="match status" value="1"/>
</dbReference>
<dbReference type="InterPro" id="IPR039426">
    <property type="entry name" value="TonB-dep_rcpt-like"/>
</dbReference>
<feature type="signal peptide" evidence="16">
    <location>
        <begin position="1"/>
        <end position="33"/>
    </location>
</feature>
<feature type="domain" description="TonB-dependent receptor plug" evidence="18">
    <location>
        <begin position="78"/>
        <end position="176"/>
    </location>
</feature>
<keyword evidence="13 14" id="KW-0998">Cell outer membrane</keyword>
<gene>
    <name evidence="19" type="ORF">SR858_17585</name>
</gene>
<evidence type="ECO:0000256" key="10">
    <source>
        <dbReference type="ARBA" id="ARBA00023077"/>
    </source>
</evidence>
<evidence type="ECO:0000256" key="4">
    <source>
        <dbReference type="ARBA" id="ARBA00022452"/>
    </source>
</evidence>
<evidence type="ECO:0000256" key="12">
    <source>
        <dbReference type="ARBA" id="ARBA00023170"/>
    </source>
</evidence>
<keyword evidence="10 15" id="KW-0798">TonB box</keyword>
<dbReference type="SUPFAM" id="SSF56935">
    <property type="entry name" value="Porins"/>
    <property type="match status" value="1"/>
</dbReference>
<keyword evidence="6 14" id="KW-0812">Transmembrane</keyword>
<protein>
    <submittedName>
        <fullName evidence="19">TonB-dependent siderophore receptor</fullName>
    </submittedName>
</protein>
<dbReference type="PROSITE" id="PS52016">
    <property type="entry name" value="TONB_DEPENDENT_REC_3"/>
    <property type="match status" value="1"/>
</dbReference>
<evidence type="ECO:0000256" key="7">
    <source>
        <dbReference type="ARBA" id="ARBA00022729"/>
    </source>
</evidence>
<dbReference type="EMBL" id="CP140152">
    <property type="protein sequence ID" value="WQH02870.1"/>
    <property type="molecule type" value="Genomic_DNA"/>
</dbReference>
<dbReference type="RefSeq" id="WP_019920297.1">
    <property type="nucleotide sequence ID" value="NZ_CP140152.1"/>
</dbReference>
<keyword evidence="20" id="KW-1185">Reference proteome</keyword>
<dbReference type="Proteomes" id="UP001326110">
    <property type="component" value="Chromosome"/>
</dbReference>
<evidence type="ECO:0000256" key="13">
    <source>
        <dbReference type="ARBA" id="ARBA00023237"/>
    </source>
</evidence>
<feature type="domain" description="TonB-dependent receptor-like beta-barrel" evidence="17">
    <location>
        <begin position="266"/>
        <end position="688"/>
    </location>
</feature>
<organism evidence="19 20">
    <name type="scientific">Duganella zoogloeoides</name>
    <dbReference type="NCBI Taxonomy" id="75659"/>
    <lineage>
        <taxon>Bacteria</taxon>
        <taxon>Pseudomonadati</taxon>
        <taxon>Pseudomonadota</taxon>
        <taxon>Betaproteobacteria</taxon>
        <taxon>Burkholderiales</taxon>
        <taxon>Oxalobacteraceae</taxon>
        <taxon>Telluria group</taxon>
        <taxon>Duganella</taxon>
    </lineage>
</organism>
<comment type="subcellular location">
    <subcellularLocation>
        <location evidence="1 14">Cell outer membrane</location>
        <topology evidence="1 14">Multi-pass membrane protein</topology>
    </subcellularLocation>
</comment>
<evidence type="ECO:0000256" key="9">
    <source>
        <dbReference type="ARBA" id="ARBA00023065"/>
    </source>
</evidence>
<dbReference type="Pfam" id="PF07715">
    <property type="entry name" value="Plug"/>
    <property type="match status" value="1"/>
</dbReference>
<evidence type="ECO:0000256" key="16">
    <source>
        <dbReference type="SAM" id="SignalP"/>
    </source>
</evidence>
<dbReference type="PANTHER" id="PTHR32552:SF68">
    <property type="entry name" value="FERRICHROME OUTER MEMBRANE TRANSPORTER_PHAGE RECEPTOR"/>
    <property type="match status" value="1"/>
</dbReference>
<evidence type="ECO:0000256" key="15">
    <source>
        <dbReference type="RuleBase" id="RU003357"/>
    </source>
</evidence>
<dbReference type="InterPro" id="IPR036942">
    <property type="entry name" value="Beta-barrel_TonB_sf"/>
</dbReference>
<keyword evidence="8" id="KW-0408">Iron</keyword>
<feature type="chain" id="PRO_5047431673" evidence="16">
    <location>
        <begin position="34"/>
        <end position="719"/>
    </location>
</feature>
<name>A0ABZ0XUN8_9BURK</name>
<dbReference type="InterPro" id="IPR000531">
    <property type="entry name" value="Beta-barrel_TonB"/>
</dbReference>
<keyword evidence="9" id="KW-0406">Ion transport</keyword>
<accession>A0ABZ0XUN8</accession>
<dbReference type="InterPro" id="IPR012910">
    <property type="entry name" value="Plug_dom"/>
</dbReference>
<evidence type="ECO:0000256" key="8">
    <source>
        <dbReference type="ARBA" id="ARBA00023004"/>
    </source>
</evidence>
<dbReference type="GeneID" id="43162196"/>
<evidence type="ECO:0000259" key="18">
    <source>
        <dbReference type="Pfam" id="PF07715"/>
    </source>
</evidence>
<evidence type="ECO:0000259" key="17">
    <source>
        <dbReference type="Pfam" id="PF00593"/>
    </source>
</evidence>
<evidence type="ECO:0000313" key="19">
    <source>
        <dbReference type="EMBL" id="WQH02870.1"/>
    </source>
</evidence>
<keyword evidence="3 14" id="KW-0813">Transport</keyword>
<sequence>MIQSAFALPRRTLIARLCSLIVCSGALLPAAHADTPAAAEAAAAEAAPQVVEITGARSDDAGFAARHAGSSTKSDLSLLETPQSVTVLTRDLLDARAVTNLNEALQTTAGVASGSWGRRGWDDFIIRGQRASESLYIDGLKRGQNQYVSQDVSGVERIEVLKGPASINFGMVQPGGLVNMVSKRPRAQAFNTIGATYGSNDFKQLDFDLGRPISDNGKAALRVNGMWSDQDDPIDFVYFKKRYIAPSVTLDFGPRTDFTILSSYMEREYLRSQGAPTRGTILPNRNGTFNRDEFTGEPGFGPYHSRQAAVGYSLTHRFDNGWKLAQNFRYQKLDMDGRFVSLGALANERLQARSGSIQDVQGNNRALDTYAERAFDLGGQRHTIMAGIDLNSDKIRNGSTACRIASLDIFNPVYHQPYSCNATPGSLTTATVEYAALYLRDQVALTDQLNLSLAARHDRSSNKSYNELRDTTTKLKNNKTTGSAALLYRATPNISPYVSYATSFLPVSGTDFFGVQFKPEEGKQAEVGAKFEYLNGRITGALALYDLKRRNVTTADPDPDHIAILPGAQVQTGEERTKGFEAELNADLRNGWNVQTALSLINGVITQDNGGNVGKRLLNVPRQSASVLANYRVRDGALAGLGGGLGVRYEAQKTGPAVSYTVPGYTAVDANLSYEAKAYRVSVSIKNLFDRDYYAGVLSNNVLPLGDPRTVMLRVVTNF</sequence>
<dbReference type="PANTHER" id="PTHR32552">
    <property type="entry name" value="FERRICHROME IRON RECEPTOR-RELATED"/>
    <property type="match status" value="1"/>
</dbReference>